<dbReference type="EMBL" id="NAAD01000008">
    <property type="protein sequence ID" value="ORJ60537.1"/>
    <property type="molecule type" value="Genomic_DNA"/>
</dbReference>
<dbReference type="OrthoDB" id="5502479at2"/>
<dbReference type="Pfam" id="PF11219">
    <property type="entry name" value="DUF3014"/>
    <property type="match status" value="1"/>
</dbReference>
<comment type="caution">
    <text evidence="2">The sequence shown here is derived from an EMBL/GenBank/DDBJ whole genome shotgun (WGS) entry which is preliminary data.</text>
</comment>
<feature type="compositionally biased region" description="Basic and acidic residues" evidence="1">
    <location>
        <begin position="48"/>
        <end position="60"/>
    </location>
</feature>
<dbReference type="InterPro" id="IPR021382">
    <property type="entry name" value="DUF3014"/>
</dbReference>
<dbReference type="AlphaFoldDB" id="A0A1X0Y5Z5"/>
<proteinExistence type="predicted"/>
<feature type="region of interest" description="Disordered" evidence="1">
    <location>
        <begin position="40"/>
        <end position="92"/>
    </location>
</feature>
<evidence type="ECO:0000256" key="1">
    <source>
        <dbReference type="SAM" id="MobiDB-lite"/>
    </source>
</evidence>
<organism evidence="2 3">
    <name type="scientific">Geothermobacter hydrogeniphilus</name>
    <dbReference type="NCBI Taxonomy" id="1969733"/>
    <lineage>
        <taxon>Bacteria</taxon>
        <taxon>Pseudomonadati</taxon>
        <taxon>Thermodesulfobacteriota</taxon>
        <taxon>Desulfuromonadia</taxon>
        <taxon>Desulfuromonadales</taxon>
        <taxon>Geothermobacteraceae</taxon>
        <taxon>Geothermobacter</taxon>
    </lineage>
</organism>
<gene>
    <name evidence="2" type="ORF">B5V00_08215</name>
</gene>
<name>A0A1X0Y5Z5_9BACT</name>
<evidence type="ECO:0000313" key="2">
    <source>
        <dbReference type="EMBL" id="ORJ60537.1"/>
    </source>
</evidence>
<protein>
    <recommendedName>
        <fullName evidence="4">DUF3014 domain-containing protein</fullName>
    </recommendedName>
</protein>
<evidence type="ECO:0008006" key="4">
    <source>
        <dbReference type="Google" id="ProtNLM"/>
    </source>
</evidence>
<dbReference type="RefSeq" id="WP_085010292.1">
    <property type="nucleotide sequence ID" value="NZ_NAAD01000008.1"/>
</dbReference>
<sequence length="283" mass="31995">MKLETFAIALLVLLLAFYGGWSLYDKYGDHLDAGLQTGVQPAAPQKNRSADNSKPPERHPLPPRHPVALPEKPSEVKGDGPTEPPFPNNLEQTDGYLQERVTQLVRNQRLRSLLILNHFIQKLVVTIDNLPETTIPRQHLPLRPPKPGFITIGQGDEQLIDKTNAGRYTPYVELFEAVPDTVLLHIYRGLYPLFQQAYRQTGNRSGYFNDRLIQVIDHLLSTPEPVQPIKVIRHVRRFKFVNPGLESLSAGQKMLIRCGPENMRRVKQKLRSLRQGLVGSGNG</sequence>
<dbReference type="STRING" id="1969733.B5V00_08215"/>
<accession>A0A1X0Y5Z5</accession>
<dbReference type="Proteomes" id="UP000193136">
    <property type="component" value="Unassembled WGS sequence"/>
</dbReference>
<evidence type="ECO:0000313" key="3">
    <source>
        <dbReference type="Proteomes" id="UP000193136"/>
    </source>
</evidence>
<reference evidence="2 3" key="1">
    <citation type="submission" date="2017-03" db="EMBL/GenBank/DDBJ databases">
        <title>Genome sequence of Geothermobacter sp. EPR-M, Deep-Sea Iron Reducer.</title>
        <authorList>
            <person name="Tully B."/>
            <person name="Savalia P."/>
            <person name="Abuyen K."/>
            <person name="Baughan C."/>
            <person name="Romero E."/>
            <person name="Ronkowski C."/>
            <person name="Torres B."/>
            <person name="Tremblay J."/>
            <person name="Trujillo A."/>
            <person name="Tyler M."/>
            <person name="Perez-Rodriguez I."/>
            <person name="Amend J."/>
        </authorList>
    </citation>
    <scope>NUCLEOTIDE SEQUENCE [LARGE SCALE GENOMIC DNA]</scope>
    <source>
        <strain evidence="2 3">EPR-M</strain>
    </source>
</reference>
<keyword evidence="3" id="KW-1185">Reference proteome</keyword>